<reference evidence="2 3" key="1">
    <citation type="journal article" date="2015" name="Genome Announc.">
        <title>Expanding the biotechnology potential of lactobacilli through comparative genomics of 213 strains and associated genera.</title>
        <authorList>
            <person name="Sun Z."/>
            <person name="Harris H.M."/>
            <person name="McCann A."/>
            <person name="Guo C."/>
            <person name="Argimon S."/>
            <person name="Zhang W."/>
            <person name="Yang X."/>
            <person name="Jeffery I.B."/>
            <person name="Cooney J.C."/>
            <person name="Kagawa T.F."/>
            <person name="Liu W."/>
            <person name="Song Y."/>
            <person name="Salvetti E."/>
            <person name="Wrobel A."/>
            <person name="Rasinkangas P."/>
            <person name="Parkhill J."/>
            <person name="Rea M.C."/>
            <person name="O'Sullivan O."/>
            <person name="Ritari J."/>
            <person name="Douillard F.P."/>
            <person name="Paul Ross R."/>
            <person name="Yang R."/>
            <person name="Briner A.E."/>
            <person name="Felis G.E."/>
            <person name="de Vos W.M."/>
            <person name="Barrangou R."/>
            <person name="Klaenhammer T.R."/>
            <person name="Caufield P.W."/>
            <person name="Cui Y."/>
            <person name="Zhang H."/>
            <person name="O'Toole P.W."/>
        </authorList>
    </citation>
    <scope>NUCLEOTIDE SEQUENCE [LARGE SCALE GENOMIC DNA]</scope>
    <source>
        <strain evidence="2 3">DSM 20605</strain>
    </source>
</reference>
<organism evidence="2 3">
    <name type="scientific">Liquorilactobacillus vini DSM 20605</name>
    <dbReference type="NCBI Taxonomy" id="1133569"/>
    <lineage>
        <taxon>Bacteria</taxon>
        <taxon>Bacillati</taxon>
        <taxon>Bacillota</taxon>
        <taxon>Bacilli</taxon>
        <taxon>Lactobacillales</taxon>
        <taxon>Lactobacillaceae</taxon>
        <taxon>Liquorilactobacillus</taxon>
    </lineage>
</organism>
<comment type="caution">
    <text evidence="2">The sequence shown here is derived from an EMBL/GenBank/DDBJ whole genome shotgun (WGS) entry which is preliminary data.</text>
</comment>
<protein>
    <submittedName>
        <fullName evidence="2">6-phosphogluconolactonase</fullName>
    </submittedName>
</protein>
<proteinExistence type="inferred from homology"/>
<dbReference type="GO" id="GO:0017057">
    <property type="term" value="F:6-phosphogluconolactonase activity"/>
    <property type="evidence" value="ECO:0007669"/>
    <property type="project" value="TreeGrafter"/>
</dbReference>
<dbReference type="Proteomes" id="UP000051576">
    <property type="component" value="Unassembled WGS sequence"/>
</dbReference>
<dbReference type="InterPro" id="IPR011048">
    <property type="entry name" value="Haem_d1_sf"/>
</dbReference>
<dbReference type="PANTHER" id="PTHR30344">
    <property type="entry name" value="6-PHOSPHOGLUCONOLACTONASE-RELATED"/>
    <property type="match status" value="1"/>
</dbReference>
<evidence type="ECO:0000313" key="2">
    <source>
        <dbReference type="EMBL" id="KRM86291.1"/>
    </source>
</evidence>
<sequence length="361" mass="39864">MINLITYFYPTLIYGGLLNMLEQIFFGTYTRKASQGIYQAILDTSQGQCSEPKLLTKIANPTYLQLSAEQQLFSVAQQADQGGIVQFSLQAPSIPLIAKNLAFGAPPCYIGLDQQRQLVFTANYHTATVKVFRASANEPLKLLTKKKFSGHGPRPEQEAAHIHYADLTPDQRLAVCDLGADRVYTYSVTTDGQLTNEQSLQLPAGFGPRHLVFHPTAQIAFLVGELSSQIAVLKYDPATGSFQLLQQLATIPNDWQQHNGAAAIKISPDGQFVYVSNRGHNSLAVFAWKNKQLELQQLISTEGNFPRDFEIDPTGQYLLAANQNSNNATLFERSALNGKLICRQKDLPLPEGVCVKFATQN</sequence>
<comment type="similarity">
    <text evidence="1">Belongs to the cycloisomerase 2 family.</text>
</comment>
<dbReference type="SUPFAM" id="SSF51004">
    <property type="entry name" value="C-terminal (heme d1) domain of cytochrome cd1-nitrite reductase"/>
    <property type="match status" value="1"/>
</dbReference>
<dbReference type="STRING" id="1133569.FD21_GL001697"/>
<dbReference type="PANTHER" id="PTHR30344:SF1">
    <property type="entry name" value="6-PHOSPHOGLUCONOLACTONASE"/>
    <property type="match status" value="1"/>
</dbReference>
<gene>
    <name evidence="2" type="ORF">FD21_GL001697</name>
</gene>
<evidence type="ECO:0000256" key="1">
    <source>
        <dbReference type="ARBA" id="ARBA00005564"/>
    </source>
</evidence>
<name>A0A0R2CFA3_9LACO</name>
<dbReference type="InterPro" id="IPR019405">
    <property type="entry name" value="Lactonase_7-beta_prop"/>
</dbReference>
<dbReference type="PATRIC" id="fig|1133569.4.peg.1842"/>
<dbReference type="GO" id="GO:0005829">
    <property type="term" value="C:cytosol"/>
    <property type="evidence" value="ECO:0007669"/>
    <property type="project" value="TreeGrafter"/>
</dbReference>
<dbReference type="Pfam" id="PF10282">
    <property type="entry name" value="Lactonase"/>
    <property type="match status" value="1"/>
</dbReference>
<dbReference type="Gene3D" id="2.130.10.10">
    <property type="entry name" value="YVTN repeat-like/Quinoprotein amine dehydrogenase"/>
    <property type="match status" value="1"/>
</dbReference>
<accession>A0A0R2CFA3</accession>
<evidence type="ECO:0000313" key="3">
    <source>
        <dbReference type="Proteomes" id="UP000051576"/>
    </source>
</evidence>
<dbReference type="InterPro" id="IPR050282">
    <property type="entry name" value="Cycloisomerase_2"/>
</dbReference>
<dbReference type="EMBL" id="AYYX01000056">
    <property type="protein sequence ID" value="KRM86291.1"/>
    <property type="molecule type" value="Genomic_DNA"/>
</dbReference>
<dbReference type="InterPro" id="IPR015943">
    <property type="entry name" value="WD40/YVTN_repeat-like_dom_sf"/>
</dbReference>
<dbReference type="AlphaFoldDB" id="A0A0R2CFA3"/>
<dbReference type="eggNOG" id="COG2706">
    <property type="taxonomic scope" value="Bacteria"/>
</dbReference>
<keyword evidence="3" id="KW-1185">Reference proteome</keyword>